<reference evidence="2" key="1">
    <citation type="submission" date="2020-02" db="EMBL/GenBank/DDBJ databases">
        <authorList>
            <person name="Meier V. D."/>
        </authorList>
    </citation>
    <scope>NUCLEOTIDE SEQUENCE</scope>
    <source>
        <strain evidence="2">AVDCRST_MAG17</strain>
    </source>
</reference>
<feature type="region of interest" description="Disordered" evidence="1">
    <location>
        <begin position="55"/>
        <end position="160"/>
    </location>
</feature>
<accession>A0A6J4SHB5</accession>
<feature type="compositionally biased region" description="Low complexity" evidence="1">
    <location>
        <begin position="141"/>
        <end position="160"/>
    </location>
</feature>
<gene>
    <name evidence="2" type="ORF">AVDCRST_MAG17-843</name>
</gene>
<organism evidence="2">
    <name type="scientific">uncultured Solirubrobacterales bacterium</name>
    <dbReference type="NCBI Taxonomy" id="768556"/>
    <lineage>
        <taxon>Bacteria</taxon>
        <taxon>Bacillati</taxon>
        <taxon>Actinomycetota</taxon>
        <taxon>Thermoleophilia</taxon>
        <taxon>Solirubrobacterales</taxon>
        <taxon>environmental samples</taxon>
    </lineage>
</organism>
<dbReference type="EMBL" id="CADCVV010000064">
    <property type="protein sequence ID" value="CAA9492279.1"/>
    <property type="molecule type" value="Genomic_DNA"/>
</dbReference>
<dbReference type="AlphaFoldDB" id="A0A6J4SHB5"/>
<evidence type="ECO:0000313" key="2">
    <source>
        <dbReference type="EMBL" id="CAA9492279.1"/>
    </source>
</evidence>
<sequence length="160" mass="16742">CPIRPCGQRSPTASGRRGACSPSCRRSPSRRTCTAAPRPSAWAAAWPTFTTWPRTASSSAIRRCASPLSKRATPGSSLPTSRPSAKPGRHPSVRASAAAGRRSSSRSPAPSRRRPPGSAPIPTERSSRSTALRLDGRLRRSPSASERSASGSTAGRRTGA</sequence>
<feature type="non-terminal residue" evidence="2">
    <location>
        <position position="160"/>
    </location>
</feature>
<name>A0A6J4SHB5_9ACTN</name>
<protein>
    <submittedName>
        <fullName evidence="2">Uncharacterized protein</fullName>
    </submittedName>
</protein>
<feature type="region of interest" description="Disordered" evidence="1">
    <location>
        <begin position="1"/>
        <end position="40"/>
    </location>
</feature>
<proteinExistence type="predicted"/>
<feature type="non-terminal residue" evidence="2">
    <location>
        <position position="1"/>
    </location>
</feature>
<evidence type="ECO:0000256" key="1">
    <source>
        <dbReference type="SAM" id="MobiDB-lite"/>
    </source>
</evidence>
<feature type="compositionally biased region" description="Polar residues" evidence="1">
    <location>
        <begin position="74"/>
        <end position="83"/>
    </location>
</feature>
<feature type="compositionally biased region" description="Low complexity" evidence="1">
    <location>
        <begin position="14"/>
        <end position="40"/>
    </location>
</feature>
<feature type="compositionally biased region" description="Low complexity" evidence="1">
    <location>
        <begin position="93"/>
        <end position="110"/>
    </location>
</feature>